<comment type="caution">
    <text evidence="2">The sequence shown here is derived from an EMBL/GenBank/DDBJ whole genome shotgun (WGS) entry which is preliminary data.</text>
</comment>
<feature type="signal peptide" evidence="1">
    <location>
        <begin position="1"/>
        <end position="18"/>
    </location>
</feature>
<evidence type="ECO:0000256" key="1">
    <source>
        <dbReference type="SAM" id="SignalP"/>
    </source>
</evidence>
<accession>A0ABU3B9M1</accession>
<feature type="chain" id="PRO_5047375946" description="DUF3108 domain-containing protein" evidence="1">
    <location>
        <begin position="19"/>
        <end position="251"/>
    </location>
</feature>
<proteinExistence type="predicted"/>
<keyword evidence="3" id="KW-1185">Reference proteome</keyword>
<evidence type="ECO:0008006" key="4">
    <source>
        <dbReference type="Google" id="ProtNLM"/>
    </source>
</evidence>
<name>A0ABU3B9M1_9GAMM</name>
<reference evidence="2 3" key="1">
    <citation type="submission" date="2023-09" db="EMBL/GenBank/DDBJ databases">
        <authorList>
            <person name="Rey-Velasco X."/>
        </authorList>
    </citation>
    <scope>NUCLEOTIDE SEQUENCE [LARGE SCALE GENOMIC DNA]</scope>
    <source>
        <strain evidence="2 3">P385</strain>
    </source>
</reference>
<protein>
    <recommendedName>
        <fullName evidence="4">DUF3108 domain-containing protein</fullName>
    </recommendedName>
</protein>
<evidence type="ECO:0000313" key="2">
    <source>
        <dbReference type="EMBL" id="MDT0617686.1"/>
    </source>
</evidence>
<gene>
    <name evidence="2" type="ORF">RM531_04305</name>
</gene>
<dbReference type="RefSeq" id="WP_311657566.1">
    <property type="nucleotide sequence ID" value="NZ_JAVRHY010000003.1"/>
</dbReference>
<dbReference type="EMBL" id="JAVRHY010000003">
    <property type="protein sequence ID" value="MDT0617686.1"/>
    <property type="molecule type" value="Genomic_DNA"/>
</dbReference>
<keyword evidence="1" id="KW-0732">Signal</keyword>
<sequence length="251" mass="28810">MRTVVLIATCLLCVPALAADGNKHCFTGYGYQLESNEFRYTEHHEQTLDDDGRPVDWKVTYRDPAGEVIARKTLDFSHDEFVPVYEMRMVDSGYVEGIERDEDSWRMFRREGDNAERETEPFELTDSLAADSGFHPFLQSRFDTLMDGETRRFRFAAAGRQSVIDLRATRIEDTEFERETAVRFEAELDMWLVSFFVDSLVLTYDPDTRELLEYRGIGNLHDAEGETYPVRVAYYSEPPSEAGDVDTACGG</sequence>
<organism evidence="2 3">
    <name type="scientific">Spectribacter acetivorans</name>
    <dbReference type="NCBI Taxonomy" id="3075603"/>
    <lineage>
        <taxon>Bacteria</taxon>
        <taxon>Pseudomonadati</taxon>
        <taxon>Pseudomonadota</taxon>
        <taxon>Gammaproteobacteria</taxon>
        <taxon>Salinisphaerales</taxon>
        <taxon>Salinisphaeraceae</taxon>
        <taxon>Spectribacter</taxon>
    </lineage>
</organism>
<evidence type="ECO:0000313" key="3">
    <source>
        <dbReference type="Proteomes" id="UP001259982"/>
    </source>
</evidence>
<dbReference type="Proteomes" id="UP001259982">
    <property type="component" value="Unassembled WGS sequence"/>
</dbReference>